<dbReference type="EMBL" id="JWJG01000028">
    <property type="protein sequence ID" value="KIF80700.1"/>
    <property type="molecule type" value="Genomic_DNA"/>
</dbReference>
<proteinExistence type="predicted"/>
<sequence length="77" mass="8669">MQIETIGKYQLHLIAHELPGTRGWHPYVSIHKFDDAAQDFICVLDKHHAGDEALPSYDEAIDMARRVGTALLEKGNL</sequence>
<keyword evidence="2" id="KW-1185">Reference proteome</keyword>
<reference evidence="1 2" key="1">
    <citation type="submission" date="2014-12" db="EMBL/GenBank/DDBJ databases">
        <title>Denitrispirillum autotrophicum gen. nov., sp. nov., Denitrifying, Facultatively Autotrophic Bacteria Isolated from Rice Paddy Soil.</title>
        <authorList>
            <person name="Ishii S."/>
            <person name="Ashida N."/>
            <person name="Ohno H."/>
            <person name="Otsuka S."/>
            <person name="Yokota A."/>
            <person name="Senoo K."/>
        </authorList>
    </citation>
    <scope>NUCLEOTIDE SEQUENCE [LARGE SCALE GENOMIC DNA]</scope>
    <source>
        <strain evidence="1 2">TSA66</strain>
    </source>
</reference>
<comment type="caution">
    <text evidence="1">The sequence shown here is derived from an EMBL/GenBank/DDBJ whole genome shotgun (WGS) entry which is preliminary data.</text>
</comment>
<dbReference type="RefSeq" id="WP_040039598.1">
    <property type="nucleotide sequence ID" value="NZ_JWJG01000028.1"/>
</dbReference>
<evidence type="ECO:0000313" key="2">
    <source>
        <dbReference type="Proteomes" id="UP000031572"/>
    </source>
</evidence>
<dbReference type="OrthoDB" id="8721757at2"/>
<evidence type="ECO:0000313" key="1">
    <source>
        <dbReference type="EMBL" id="KIF80700.1"/>
    </source>
</evidence>
<organism evidence="1 2">
    <name type="scientific">Noviherbaspirillum autotrophicum</name>
    <dbReference type="NCBI Taxonomy" id="709839"/>
    <lineage>
        <taxon>Bacteria</taxon>
        <taxon>Pseudomonadati</taxon>
        <taxon>Pseudomonadota</taxon>
        <taxon>Betaproteobacteria</taxon>
        <taxon>Burkholderiales</taxon>
        <taxon>Oxalobacteraceae</taxon>
        <taxon>Noviherbaspirillum</taxon>
    </lineage>
</organism>
<name>A0A0C2BHH5_9BURK</name>
<gene>
    <name evidence="1" type="ORF">TSA66_07565</name>
</gene>
<accession>A0A0C2BHH5</accession>
<protein>
    <submittedName>
        <fullName evidence="1">Uncharacterized protein</fullName>
    </submittedName>
</protein>
<dbReference type="Proteomes" id="UP000031572">
    <property type="component" value="Unassembled WGS sequence"/>
</dbReference>
<dbReference type="AlphaFoldDB" id="A0A0C2BHH5"/>